<protein>
    <submittedName>
        <fullName evidence="3">Alpha/beta-hydrolase</fullName>
    </submittedName>
</protein>
<comment type="caution">
    <text evidence="3">The sequence shown here is derived from an EMBL/GenBank/DDBJ whole genome shotgun (WGS) entry which is preliminary data.</text>
</comment>
<name>A0A9P4R580_9PLEO</name>
<feature type="chain" id="PRO_5040381302" evidence="1">
    <location>
        <begin position="25"/>
        <end position="272"/>
    </location>
</feature>
<evidence type="ECO:0000256" key="1">
    <source>
        <dbReference type="SAM" id="SignalP"/>
    </source>
</evidence>
<accession>A0A9P4R580</accession>
<proteinExistence type="predicted"/>
<evidence type="ECO:0000259" key="2">
    <source>
        <dbReference type="Pfam" id="PF12697"/>
    </source>
</evidence>
<dbReference type="EMBL" id="ML996110">
    <property type="protein sequence ID" value="KAF2738335.1"/>
    <property type="molecule type" value="Genomic_DNA"/>
</dbReference>
<dbReference type="Gene3D" id="3.40.50.1820">
    <property type="entry name" value="alpha/beta hydrolase"/>
    <property type="match status" value="1"/>
</dbReference>
<evidence type="ECO:0000313" key="3">
    <source>
        <dbReference type="EMBL" id="KAF2738335.1"/>
    </source>
</evidence>
<sequence>MAKLFSNIVVLLIALVPALLGVSAQPSIILVPGAFHEPITFSKLQIELKNQSLANVEVVGLPSVGHLKTRADDIAAVRTAMDKHLSSGNDVLLVGHSYGATVIGEAVFDKQWATSPTPNSGRILGLVFLAGYIPLITDVTHPETKPDVRSVAPAFFRFALPKVFSDGDPANPPEKVFYNDLPDTEAKWWTEQLSFSSFEALNATAKYVPYTGDFRCTYVVCLQDLSVPEALSTTYIEQEGAQFVVKEIDAGHVPFLSKPKQVADILLEALVA</sequence>
<feature type="signal peptide" evidence="1">
    <location>
        <begin position="1"/>
        <end position="24"/>
    </location>
</feature>
<dbReference type="PANTHER" id="PTHR37017">
    <property type="entry name" value="AB HYDROLASE-1 DOMAIN-CONTAINING PROTEIN-RELATED"/>
    <property type="match status" value="1"/>
</dbReference>
<gene>
    <name evidence="3" type="ORF">EJ04DRAFT_560917</name>
</gene>
<dbReference type="SUPFAM" id="SSF53474">
    <property type="entry name" value="alpha/beta-Hydrolases"/>
    <property type="match status" value="1"/>
</dbReference>
<dbReference type="InterPro" id="IPR000073">
    <property type="entry name" value="AB_hydrolase_1"/>
</dbReference>
<dbReference type="Proteomes" id="UP000799444">
    <property type="component" value="Unassembled WGS sequence"/>
</dbReference>
<dbReference type="AlphaFoldDB" id="A0A9P4R580"/>
<organism evidence="3 4">
    <name type="scientific">Polyplosphaeria fusca</name>
    <dbReference type="NCBI Taxonomy" id="682080"/>
    <lineage>
        <taxon>Eukaryota</taxon>
        <taxon>Fungi</taxon>
        <taxon>Dikarya</taxon>
        <taxon>Ascomycota</taxon>
        <taxon>Pezizomycotina</taxon>
        <taxon>Dothideomycetes</taxon>
        <taxon>Pleosporomycetidae</taxon>
        <taxon>Pleosporales</taxon>
        <taxon>Tetraplosphaeriaceae</taxon>
        <taxon>Polyplosphaeria</taxon>
    </lineage>
</organism>
<keyword evidence="4" id="KW-1185">Reference proteome</keyword>
<reference evidence="3" key="1">
    <citation type="journal article" date="2020" name="Stud. Mycol.">
        <title>101 Dothideomycetes genomes: a test case for predicting lifestyles and emergence of pathogens.</title>
        <authorList>
            <person name="Haridas S."/>
            <person name="Albert R."/>
            <person name="Binder M."/>
            <person name="Bloem J."/>
            <person name="Labutti K."/>
            <person name="Salamov A."/>
            <person name="Andreopoulos B."/>
            <person name="Baker S."/>
            <person name="Barry K."/>
            <person name="Bills G."/>
            <person name="Bluhm B."/>
            <person name="Cannon C."/>
            <person name="Castanera R."/>
            <person name="Culley D."/>
            <person name="Daum C."/>
            <person name="Ezra D."/>
            <person name="Gonzalez J."/>
            <person name="Henrissat B."/>
            <person name="Kuo A."/>
            <person name="Liang C."/>
            <person name="Lipzen A."/>
            <person name="Lutzoni F."/>
            <person name="Magnuson J."/>
            <person name="Mondo S."/>
            <person name="Nolan M."/>
            <person name="Ohm R."/>
            <person name="Pangilinan J."/>
            <person name="Park H.-J."/>
            <person name="Ramirez L."/>
            <person name="Alfaro M."/>
            <person name="Sun H."/>
            <person name="Tritt A."/>
            <person name="Yoshinaga Y."/>
            <person name="Zwiers L.-H."/>
            <person name="Turgeon B."/>
            <person name="Goodwin S."/>
            <person name="Spatafora J."/>
            <person name="Crous P."/>
            <person name="Grigoriev I."/>
        </authorList>
    </citation>
    <scope>NUCLEOTIDE SEQUENCE</scope>
    <source>
        <strain evidence="3">CBS 125425</strain>
    </source>
</reference>
<keyword evidence="1" id="KW-0732">Signal</keyword>
<dbReference type="InterPro" id="IPR029058">
    <property type="entry name" value="AB_hydrolase_fold"/>
</dbReference>
<evidence type="ECO:0000313" key="4">
    <source>
        <dbReference type="Proteomes" id="UP000799444"/>
    </source>
</evidence>
<feature type="domain" description="AB hydrolase-1" evidence="2">
    <location>
        <begin position="28"/>
        <end position="264"/>
    </location>
</feature>
<dbReference type="Pfam" id="PF12697">
    <property type="entry name" value="Abhydrolase_6"/>
    <property type="match status" value="1"/>
</dbReference>
<dbReference type="OrthoDB" id="408373at2759"/>
<dbReference type="InterPro" id="IPR052897">
    <property type="entry name" value="Sec-Metab_Biosynth_Hydrolase"/>
</dbReference>
<dbReference type="PANTHER" id="PTHR37017:SF11">
    <property type="entry name" value="ESTERASE_LIPASE_THIOESTERASE DOMAIN-CONTAINING PROTEIN"/>
    <property type="match status" value="1"/>
</dbReference>